<name>A0ABW5HIS4_9PSEU</name>
<dbReference type="Gene3D" id="3.90.1170.50">
    <property type="entry name" value="Aldehyde oxidase/xanthine dehydrogenase, a/b hammerhead"/>
    <property type="match status" value="1"/>
</dbReference>
<dbReference type="SUPFAM" id="SSF54665">
    <property type="entry name" value="CO dehydrogenase molybdoprotein N-domain-like"/>
    <property type="match status" value="1"/>
</dbReference>
<reference evidence="3" key="1">
    <citation type="journal article" date="2019" name="Int. J. Syst. Evol. Microbiol.">
        <title>The Global Catalogue of Microorganisms (GCM) 10K type strain sequencing project: providing services to taxonomists for standard genome sequencing and annotation.</title>
        <authorList>
            <consortium name="The Broad Institute Genomics Platform"/>
            <consortium name="The Broad Institute Genome Sequencing Center for Infectious Disease"/>
            <person name="Wu L."/>
            <person name="Ma J."/>
        </authorList>
    </citation>
    <scope>NUCLEOTIDE SEQUENCE [LARGE SCALE GENOMIC DNA]</scope>
    <source>
        <strain evidence="3">CGMCC 4.7641</strain>
    </source>
</reference>
<protein>
    <recommendedName>
        <fullName evidence="4">Aldehyde oxidase/xanthine dehydrogenase a/b hammerhead domain-containing protein</fullName>
    </recommendedName>
</protein>
<evidence type="ECO:0000313" key="2">
    <source>
        <dbReference type="EMBL" id="MFD2472667.1"/>
    </source>
</evidence>
<keyword evidence="3" id="KW-1185">Reference proteome</keyword>
<accession>A0ABW5HIS4</accession>
<feature type="compositionally biased region" description="Basic residues" evidence="1">
    <location>
        <begin position="1"/>
        <end position="10"/>
    </location>
</feature>
<dbReference type="RefSeq" id="WP_378310529.1">
    <property type="nucleotide sequence ID" value="NZ_JBHUKS010000027.1"/>
</dbReference>
<organism evidence="2 3">
    <name type="scientific">Amycolatopsis silviterrae</name>
    <dbReference type="NCBI Taxonomy" id="1656914"/>
    <lineage>
        <taxon>Bacteria</taxon>
        <taxon>Bacillati</taxon>
        <taxon>Actinomycetota</taxon>
        <taxon>Actinomycetes</taxon>
        <taxon>Pseudonocardiales</taxon>
        <taxon>Pseudonocardiaceae</taxon>
        <taxon>Amycolatopsis</taxon>
    </lineage>
</organism>
<comment type="caution">
    <text evidence="2">The sequence shown here is derived from an EMBL/GenBank/DDBJ whole genome shotgun (WGS) entry which is preliminary data.</text>
</comment>
<evidence type="ECO:0000256" key="1">
    <source>
        <dbReference type="SAM" id="MobiDB-lite"/>
    </source>
</evidence>
<evidence type="ECO:0000313" key="3">
    <source>
        <dbReference type="Proteomes" id="UP001597483"/>
    </source>
</evidence>
<proteinExistence type="predicted"/>
<gene>
    <name evidence="2" type="ORF">ACFSVL_35090</name>
</gene>
<dbReference type="EMBL" id="JBHUKS010000027">
    <property type="protein sequence ID" value="MFD2472667.1"/>
    <property type="molecule type" value="Genomic_DNA"/>
</dbReference>
<dbReference type="InterPro" id="IPR036856">
    <property type="entry name" value="Ald_Oxase/Xan_DH_a/b_sf"/>
</dbReference>
<feature type="region of interest" description="Disordered" evidence="1">
    <location>
        <begin position="1"/>
        <end position="21"/>
    </location>
</feature>
<evidence type="ECO:0008006" key="4">
    <source>
        <dbReference type="Google" id="ProtNLM"/>
    </source>
</evidence>
<sequence>MKSATRRHGIGARAPRREDARHLAGRGTFVADLRLAGLREVAFVRSQVPHGRITQIAKPAGTEPGTSIPLDGGWLAG</sequence>
<feature type="region of interest" description="Disordered" evidence="1">
    <location>
        <begin position="57"/>
        <end position="77"/>
    </location>
</feature>
<dbReference type="Proteomes" id="UP001597483">
    <property type="component" value="Unassembled WGS sequence"/>
</dbReference>